<name>A0A561TVG9_9ACTN</name>
<evidence type="ECO:0000313" key="2">
    <source>
        <dbReference type="Proteomes" id="UP000317940"/>
    </source>
</evidence>
<protein>
    <submittedName>
        <fullName evidence="1">Uncharacterized protein</fullName>
    </submittedName>
</protein>
<evidence type="ECO:0000313" key="1">
    <source>
        <dbReference type="EMBL" id="TWF91095.1"/>
    </source>
</evidence>
<gene>
    <name evidence="1" type="ORF">FHX73_12207</name>
</gene>
<organism evidence="1 2">
    <name type="scientific">Kitasatospora viridis</name>
    <dbReference type="NCBI Taxonomy" id="281105"/>
    <lineage>
        <taxon>Bacteria</taxon>
        <taxon>Bacillati</taxon>
        <taxon>Actinomycetota</taxon>
        <taxon>Actinomycetes</taxon>
        <taxon>Kitasatosporales</taxon>
        <taxon>Streptomycetaceae</taxon>
        <taxon>Kitasatospora</taxon>
    </lineage>
</organism>
<comment type="caution">
    <text evidence="1">The sequence shown here is derived from an EMBL/GenBank/DDBJ whole genome shotgun (WGS) entry which is preliminary data.</text>
</comment>
<dbReference type="AlphaFoldDB" id="A0A561TVG9"/>
<keyword evidence="2" id="KW-1185">Reference proteome</keyword>
<accession>A0A561TVG9</accession>
<dbReference type="Proteomes" id="UP000317940">
    <property type="component" value="Unassembled WGS sequence"/>
</dbReference>
<dbReference type="RefSeq" id="WP_145908733.1">
    <property type="nucleotide sequence ID" value="NZ_BAAAMZ010000002.1"/>
</dbReference>
<proteinExistence type="predicted"/>
<dbReference type="EMBL" id="VIWT01000002">
    <property type="protein sequence ID" value="TWF91095.1"/>
    <property type="molecule type" value="Genomic_DNA"/>
</dbReference>
<sequence length="206" mass="21997">MSVFARLARVAPLAPLAGVVSILSVLALGAPPGMVRQRRRGARMLRRYAGRCGAYRGQVVERRTGAGVVGSDPCWETVTGLWQGDIAEVAAEVARAVRDAGYDWDSGVRAGSKRRWQGTPTRPALDVSLVAAGGALARAGHLAVPRRAGRGPVLVWWHSGAPDLPGRARYGEGKRLRYRRLLPPVVPAGSTAVLMHLRECRPGLTA</sequence>
<reference evidence="1 2" key="1">
    <citation type="submission" date="2019-06" db="EMBL/GenBank/DDBJ databases">
        <title>Sequencing the genomes of 1000 actinobacteria strains.</title>
        <authorList>
            <person name="Klenk H.-P."/>
        </authorList>
    </citation>
    <scope>NUCLEOTIDE SEQUENCE [LARGE SCALE GENOMIC DNA]</scope>
    <source>
        <strain evidence="1 2">DSM 44826</strain>
    </source>
</reference>